<name>A0A9W8MUI3_9AGAR</name>
<dbReference type="AlphaFoldDB" id="A0A9W8MUI3"/>
<evidence type="ECO:0000313" key="2">
    <source>
        <dbReference type="Proteomes" id="UP001148786"/>
    </source>
</evidence>
<keyword evidence="2" id="KW-1185">Reference proteome</keyword>
<dbReference type="OrthoDB" id="3229878at2759"/>
<proteinExistence type="predicted"/>
<comment type="caution">
    <text evidence="1">The sequence shown here is derived from an EMBL/GenBank/DDBJ whole genome shotgun (WGS) entry which is preliminary data.</text>
</comment>
<gene>
    <name evidence="1" type="ORF">NLJ89_g6562</name>
</gene>
<sequence>MGTRGLLGFIIAAQRHAAFNRYDSYPSNLGTRVVEFILGLNGPEDYAEMAHLVRRITWVDEKSTPSPELQRKYSEMGFCETEEGFKDPTNWFCLLYKLQGGAALPAIQSGNLEHLVESVDFLKDGIFCEWAYFIDFENQILETWTCGQHVADVSFQDLTEYGARYMEFLTSLTKLKYLATISLKAEDSIFYYNGDWSGWHAFPMPQILAELTAQVGQPHKEKRHHIVYIERRPRPDLGYQ</sequence>
<dbReference type="EMBL" id="JANKHO010000707">
    <property type="protein sequence ID" value="KAJ3506975.1"/>
    <property type="molecule type" value="Genomic_DNA"/>
</dbReference>
<accession>A0A9W8MUI3</accession>
<reference evidence="1" key="1">
    <citation type="submission" date="2022-07" db="EMBL/GenBank/DDBJ databases">
        <title>Genome Sequence of Agrocybe chaxingu.</title>
        <authorList>
            <person name="Buettner E."/>
        </authorList>
    </citation>
    <scope>NUCLEOTIDE SEQUENCE</scope>
    <source>
        <strain evidence="1">MP-N11</strain>
    </source>
</reference>
<organism evidence="1 2">
    <name type="scientific">Agrocybe chaxingu</name>
    <dbReference type="NCBI Taxonomy" id="84603"/>
    <lineage>
        <taxon>Eukaryota</taxon>
        <taxon>Fungi</taxon>
        <taxon>Dikarya</taxon>
        <taxon>Basidiomycota</taxon>
        <taxon>Agaricomycotina</taxon>
        <taxon>Agaricomycetes</taxon>
        <taxon>Agaricomycetidae</taxon>
        <taxon>Agaricales</taxon>
        <taxon>Agaricineae</taxon>
        <taxon>Strophariaceae</taxon>
        <taxon>Agrocybe</taxon>
    </lineage>
</organism>
<dbReference type="Proteomes" id="UP001148786">
    <property type="component" value="Unassembled WGS sequence"/>
</dbReference>
<evidence type="ECO:0000313" key="1">
    <source>
        <dbReference type="EMBL" id="KAJ3506975.1"/>
    </source>
</evidence>
<protein>
    <submittedName>
        <fullName evidence="1">Uncharacterized protein</fullName>
    </submittedName>
</protein>